<dbReference type="SMART" id="SM00420">
    <property type="entry name" value="HTH_DEOR"/>
    <property type="match status" value="1"/>
</dbReference>
<dbReference type="AlphaFoldDB" id="A0A2S0VQD9"/>
<keyword evidence="2" id="KW-0238">DNA-binding</keyword>
<dbReference type="Gene3D" id="1.10.10.10">
    <property type="entry name" value="Winged helix-like DNA-binding domain superfamily/Winged helix DNA-binding domain"/>
    <property type="match status" value="1"/>
</dbReference>
<proteinExistence type="predicted"/>
<reference evidence="5 6" key="1">
    <citation type="submission" date="2018-01" db="EMBL/GenBank/DDBJ databases">
        <title>Genome sequence of a Cantenovulum-like bacteria.</title>
        <authorList>
            <person name="Tan W.R."/>
            <person name="Lau N.-S."/>
            <person name="Go F."/>
            <person name="Amirul A.-A.A."/>
        </authorList>
    </citation>
    <scope>NUCLEOTIDE SEQUENCE [LARGE SCALE GENOMIC DNA]</scope>
    <source>
        <strain evidence="5 6">CCB-QB4</strain>
    </source>
</reference>
<dbReference type="GO" id="GO:0003700">
    <property type="term" value="F:DNA-binding transcription factor activity"/>
    <property type="evidence" value="ECO:0007669"/>
    <property type="project" value="InterPro"/>
</dbReference>
<dbReference type="InterPro" id="IPR036390">
    <property type="entry name" value="WH_DNA-bd_sf"/>
</dbReference>
<dbReference type="InterPro" id="IPR014036">
    <property type="entry name" value="DeoR-like_C"/>
</dbReference>
<dbReference type="InterPro" id="IPR018356">
    <property type="entry name" value="Tscrpt_reg_HTH_DeoR_CS"/>
</dbReference>
<dbReference type="Pfam" id="PF00455">
    <property type="entry name" value="DeoRC"/>
    <property type="match status" value="1"/>
</dbReference>
<dbReference type="Gene3D" id="3.40.50.1360">
    <property type="match status" value="1"/>
</dbReference>
<evidence type="ECO:0000256" key="3">
    <source>
        <dbReference type="ARBA" id="ARBA00023163"/>
    </source>
</evidence>
<dbReference type="PROSITE" id="PS51000">
    <property type="entry name" value="HTH_DEOR_2"/>
    <property type="match status" value="1"/>
</dbReference>
<dbReference type="OrthoDB" id="9814815at2"/>
<evidence type="ECO:0000259" key="4">
    <source>
        <dbReference type="PROSITE" id="PS51000"/>
    </source>
</evidence>
<accession>A0A2S0VQD9</accession>
<evidence type="ECO:0000256" key="1">
    <source>
        <dbReference type="ARBA" id="ARBA00023015"/>
    </source>
</evidence>
<evidence type="ECO:0000313" key="6">
    <source>
        <dbReference type="Proteomes" id="UP000244441"/>
    </source>
</evidence>
<dbReference type="InterPro" id="IPR036388">
    <property type="entry name" value="WH-like_DNA-bd_sf"/>
</dbReference>
<keyword evidence="6" id="KW-1185">Reference proteome</keyword>
<dbReference type="RefSeq" id="WP_108602487.1">
    <property type="nucleotide sequence ID" value="NZ_CP026604.1"/>
</dbReference>
<gene>
    <name evidence="5" type="ORF">C2869_08275</name>
</gene>
<dbReference type="InterPro" id="IPR037171">
    <property type="entry name" value="NagB/RpiA_transferase-like"/>
</dbReference>
<protein>
    <submittedName>
        <fullName evidence="5">XRE family transcriptional regulator</fullName>
    </submittedName>
</protein>
<evidence type="ECO:0000313" key="5">
    <source>
        <dbReference type="EMBL" id="AWB66424.1"/>
    </source>
</evidence>
<evidence type="ECO:0000256" key="2">
    <source>
        <dbReference type="ARBA" id="ARBA00023125"/>
    </source>
</evidence>
<dbReference type="PANTHER" id="PTHR30363">
    <property type="entry name" value="HTH-TYPE TRANSCRIPTIONAL REGULATOR SRLR-RELATED"/>
    <property type="match status" value="1"/>
</dbReference>
<organism evidence="5 6">
    <name type="scientific">Saccharobesus litoralis</name>
    <dbReference type="NCBI Taxonomy" id="2172099"/>
    <lineage>
        <taxon>Bacteria</taxon>
        <taxon>Pseudomonadati</taxon>
        <taxon>Pseudomonadota</taxon>
        <taxon>Gammaproteobacteria</taxon>
        <taxon>Alteromonadales</taxon>
        <taxon>Alteromonadaceae</taxon>
        <taxon>Saccharobesus</taxon>
    </lineage>
</organism>
<dbReference type="SMART" id="SM01134">
    <property type="entry name" value="DeoRC"/>
    <property type="match status" value="1"/>
</dbReference>
<dbReference type="EMBL" id="CP026604">
    <property type="protein sequence ID" value="AWB66424.1"/>
    <property type="molecule type" value="Genomic_DNA"/>
</dbReference>
<dbReference type="Proteomes" id="UP000244441">
    <property type="component" value="Chromosome"/>
</dbReference>
<dbReference type="PRINTS" id="PR00037">
    <property type="entry name" value="HTHLACR"/>
</dbReference>
<dbReference type="Pfam" id="PF08220">
    <property type="entry name" value="HTH_DeoR"/>
    <property type="match status" value="1"/>
</dbReference>
<sequence>MLKRNTQERRNTICQMVAEQGQVSVDQLSHLFSTSEVTIRKDLKLLETEGLLIRNYGGAKCVPSLKTSSQQDVSNRKLEIAKKVIELIPDQSRLIIDSGQTAAAVIPLLENKQDLVVMTNSLHVASQLSELDNQPTLLMTGGTWDPHSHSFQGQVAEQVMRSYDFDYLLIGADGIDPERGTTTFNELLHLSQVMADVAHKVIVLAESSKIGRRMPNLELPWQKIHCLVTDSALTTADKQNITRLGVQVICA</sequence>
<dbReference type="InterPro" id="IPR001034">
    <property type="entry name" value="DeoR_HTH"/>
</dbReference>
<feature type="domain" description="HTH deoR-type" evidence="4">
    <location>
        <begin position="6"/>
        <end position="61"/>
    </location>
</feature>
<dbReference type="KEGG" id="cate:C2869_08275"/>
<keyword evidence="1" id="KW-0805">Transcription regulation</keyword>
<dbReference type="InterPro" id="IPR050313">
    <property type="entry name" value="Carb_Metab_HTH_regulators"/>
</dbReference>
<dbReference type="PROSITE" id="PS00894">
    <property type="entry name" value="HTH_DEOR_1"/>
    <property type="match status" value="1"/>
</dbReference>
<dbReference type="SUPFAM" id="SSF46785">
    <property type="entry name" value="Winged helix' DNA-binding domain"/>
    <property type="match status" value="1"/>
</dbReference>
<dbReference type="PANTHER" id="PTHR30363:SF44">
    <property type="entry name" value="AGA OPERON TRANSCRIPTIONAL REPRESSOR-RELATED"/>
    <property type="match status" value="1"/>
</dbReference>
<keyword evidence="3" id="KW-0804">Transcription</keyword>
<dbReference type="GO" id="GO:0003677">
    <property type="term" value="F:DNA binding"/>
    <property type="evidence" value="ECO:0007669"/>
    <property type="project" value="UniProtKB-KW"/>
</dbReference>
<name>A0A2S0VQD9_9ALTE</name>
<dbReference type="SUPFAM" id="SSF100950">
    <property type="entry name" value="NagB/RpiA/CoA transferase-like"/>
    <property type="match status" value="1"/>
</dbReference>